<reference evidence="2 3" key="1">
    <citation type="journal article" date="2021" name="Microorganisms">
        <title>Genome Evolution of Filamentous Cyanobacterium Nostoc Species: From Facultative Symbiosis to Free Living.</title>
        <authorList>
            <person name="Huo D."/>
            <person name="Li H."/>
            <person name="Cai F."/>
            <person name="Guo X."/>
            <person name="Qiao Z."/>
            <person name="Wang W."/>
            <person name="Yu G."/>
            <person name="Li R."/>
        </authorList>
    </citation>
    <scope>NUCLEOTIDE SEQUENCE [LARGE SCALE GENOMIC DNA]</scope>
    <source>
        <strain evidence="2 3">CHAB 5714</strain>
    </source>
</reference>
<dbReference type="InterPro" id="IPR027417">
    <property type="entry name" value="P-loop_NTPase"/>
</dbReference>
<protein>
    <submittedName>
        <fullName evidence="2">ATP-binding protein</fullName>
    </submittedName>
</protein>
<sequence length="529" mass="61146">MPERFSLKASQQGKKLIKEAWKRLILKHGTAIASASDMNEIFLQEASKILQPDKNWDNVSEDHCAVSSATLKRFREAKERITASTFKTFCQVLDLNWEDIAENEADANRDLSEAPPPINFYGRTQELAELQQWLIQKGCRLVLIHGMGGIGKSALVRHLVDRIADKYNRLLWVSLESAPPFKKILNRLVQFLSKGEQEEGDIYQLMQYLHHQKCLIVLDAWEEIIDNYSEDYTKYNVFVERVAKESHKSSLLLLSRRKPDNIAILEGKFVCSKKSLPLMKKDVKEFLSAEGLFGTDIELEKFSERYNNPWILKRIIQSIHNVFNGDISPFINNGEVTTVIDELTTGFLNQQFKRLSQVEINLIYWVGIRRNTALWNELVQDSQQFLTYQQLFETVNNLIVRHCLMSKNTEEISVIYILEPIILKYSNERFIAENYVQINQVFQNGIINGCELFITHGFITGDPKDEELNQEQMRRIVKPIEKMLLANFRSQQQLENQLKKVLSLLEDKGLSQGYASQNISHLISAGKEN</sequence>
<dbReference type="RefSeq" id="WP_229482675.1">
    <property type="nucleotide sequence ID" value="NZ_JAIVFQ010000002.1"/>
</dbReference>
<dbReference type="InterPro" id="IPR002182">
    <property type="entry name" value="NB-ARC"/>
</dbReference>
<dbReference type="PANTHER" id="PTHR47691">
    <property type="entry name" value="REGULATOR-RELATED"/>
    <property type="match status" value="1"/>
</dbReference>
<evidence type="ECO:0000313" key="2">
    <source>
        <dbReference type="EMBL" id="MCC5598008.1"/>
    </source>
</evidence>
<dbReference type="PANTHER" id="PTHR47691:SF3">
    <property type="entry name" value="HTH-TYPE TRANSCRIPTIONAL REGULATOR RV0890C-RELATED"/>
    <property type="match status" value="1"/>
</dbReference>
<dbReference type="EMBL" id="JAIVFQ010000002">
    <property type="protein sequence ID" value="MCC5598008.1"/>
    <property type="molecule type" value="Genomic_DNA"/>
</dbReference>
<evidence type="ECO:0000313" key="3">
    <source>
        <dbReference type="Proteomes" id="UP001199525"/>
    </source>
</evidence>
<evidence type="ECO:0000259" key="1">
    <source>
        <dbReference type="Pfam" id="PF00931"/>
    </source>
</evidence>
<gene>
    <name evidence="2" type="ORF">LC586_01815</name>
</gene>
<dbReference type="Proteomes" id="UP001199525">
    <property type="component" value="Unassembled WGS sequence"/>
</dbReference>
<keyword evidence="3" id="KW-1185">Reference proteome</keyword>
<keyword evidence="2" id="KW-0547">Nucleotide-binding</keyword>
<dbReference type="GO" id="GO:0005524">
    <property type="term" value="F:ATP binding"/>
    <property type="evidence" value="ECO:0007669"/>
    <property type="project" value="UniProtKB-KW"/>
</dbReference>
<dbReference type="Gene3D" id="3.40.50.300">
    <property type="entry name" value="P-loop containing nucleotide triphosphate hydrolases"/>
    <property type="match status" value="1"/>
</dbReference>
<accession>A0ABS8I197</accession>
<organism evidence="2 3">
    <name type="scientific">Nostoc favosum CHAB5714</name>
    <dbReference type="NCBI Taxonomy" id="2780399"/>
    <lineage>
        <taxon>Bacteria</taxon>
        <taxon>Bacillati</taxon>
        <taxon>Cyanobacteriota</taxon>
        <taxon>Cyanophyceae</taxon>
        <taxon>Nostocales</taxon>
        <taxon>Nostocaceae</taxon>
        <taxon>Nostoc</taxon>
        <taxon>Nostoc favosum</taxon>
    </lineage>
</organism>
<keyword evidence="2" id="KW-0067">ATP-binding</keyword>
<dbReference type="Pfam" id="PF00931">
    <property type="entry name" value="NB-ARC"/>
    <property type="match status" value="1"/>
</dbReference>
<comment type="caution">
    <text evidence="2">The sequence shown here is derived from an EMBL/GenBank/DDBJ whole genome shotgun (WGS) entry which is preliminary data.</text>
</comment>
<proteinExistence type="predicted"/>
<dbReference type="SUPFAM" id="SSF52540">
    <property type="entry name" value="P-loop containing nucleoside triphosphate hydrolases"/>
    <property type="match status" value="1"/>
</dbReference>
<name>A0ABS8I197_9NOSO</name>
<feature type="domain" description="NB-ARC" evidence="1">
    <location>
        <begin position="124"/>
        <end position="223"/>
    </location>
</feature>